<feature type="compositionally biased region" description="Acidic residues" evidence="1">
    <location>
        <begin position="94"/>
        <end position="114"/>
    </location>
</feature>
<name>A0A5C2SQQ4_9APHY</name>
<feature type="compositionally biased region" description="Basic and acidic residues" evidence="1">
    <location>
        <begin position="220"/>
        <end position="230"/>
    </location>
</feature>
<feature type="compositionally biased region" description="Polar residues" evidence="1">
    <location>
        <begin position="1"/>
        <end position="10"/>
    </location>
</feature>
<dbReference type="EMBL" id="ML122251">
    <property type="protein sequence ID" value="RPD66193.1"/>
    <property type="molecule type" value="Genomic_DNA"/>
</dbReference>
<dbReference type="Proteomes" id="UP000313359">
    <property type="component" value="Unassembled WGS sequence"/>
</dbReference>
<evidence type="ECO:0000313" key="2">
    <source>
        <dbReference type="EMBL" id="RPD66193.1"/>
    </source>
</evidence>
<evidence type="ECO:0008006" key="4">
    <source>
        <dbReference type="Google" id="ProtNLM"/>
    </source>
</evidence>
<feature type="region of interest" description="Disordered" evidence="1">
    <location>
        <begin position="1"/>
        <end position="230"/>
    </location>
</feature>
<evidence type="ECO:0000256" key="1">
    <source>
        <dbReference type="SAM" id="MobiDB-lite"/>
    </source>
</evidence>
<organism evidence="2 3">
    <name type="scientific">Lentinus tigrinus ALCF2SS1-6</name>
    <dbReference type="NCBI Taxonomy" id="1328759"/>
    <lineage>
        <taxon>Eukaryota</taxon>
        <taxon>Fungi</taxon>
        <taxon>Dikarya</taxon>
        <taxon>Basidiomycota</taxon>
        <taxon>Agaricomycotina</taxon>
        <taxon>Agaricomycetes</taxon>
        <taxon>Polyporales</taxon>
        <taxon>Polyporaceae</taxon>
        <taxon>Lentinus</taxon>
    </lineage>
</organism>
<feature type="compositionally biased region" description="Basic and acidic residues" evidence="1">
    <location>
        <begin position="72"/>
        <end position="81"/>
    </location>
</feature>
<keyword evidence="3" id="KW-1185">Reference proteome</keyword>
<reference evidence="2" key="1">
    <citation type="journal article" date="2018" name="Genome Biol. Evol.">
        <title>Genomics and development of Lentinus tigrinus, a white-rot wood-decaying mushroom with dimorphic fruiting bodies.</title>
        <authorList>
            <person name="Wu B."/>
            <person name="Xu Z."/>
            <person name="Knudson A."/>
            <person name="Carlson A."/>
            <person name="Chen N."/>
            <person name="Kovaka S."/>
            <person name="LaButti K."/>
            <person name="Lipzen A."/>
            <person name="Pennachio C."/>
            <person name="Riley R."/>
            <person name="Schakwitz W."/>
            <person name="Umezawa K."/>
            <person name="Ohm R.A."/>
            <person name="Grigoriev I.V."/>
            <person name="Nagy L.G."/>
            <person name="Gibbons J."/>
            <person name="Hibbett D."/>
        </authorList>
    </citation>
    <scope>NUCLEOTIDE SEQUENCE [LARGE SCALE GENOMIC DNA]</scope>
    <source>
        <strain evidence="2">ALCF2SS1-6</strain>
    </source>
</reference>
<sequence>MSPSSSTQQPHGVKRKKPPTFQHLPAERAKKLKRSWVEVQKIKSKWKAQKRKEGLVAPRAQLDLVTDADEDKDARDSREQGSEEDVGSISGPSDVDEGSESGEDSEEESGDESAESSSGDEAPPKASTSSQVRKHKGVSRKNTDEQQQPSLRDLQRMAYSKSSLHTHKSDPLHRHKGGAAPRGRGGGRGGRDGGRGSGRGGQRGRGRGRGQPDMGLRMKAMLEKIKQDYT</sequence>
<evidence type="ECO:0000313" key="3">
    <source>
        <dbReference type="Proteomes" id="UP000313359"/>
    </source>
</evidence>
<protein>
    <recommendedName>
        <fullName evidence="4">rRNA-processing protein FYV7</fullName>
    </recommendedName>
</protein>
<gene>
    <name evidence="2" type="ORF">L227DRAFT_135686</name>
</gene>
<proteinExistence type="predicted"/>
<dbReference type="AlphaFoldDB" id="A0A5C2SQQ4"/>
<dbReference type="OrthoDB" id="3365439at2759"/>
<accession>A0A5C2SQQ4</accession>